<name>A0A9Q0C3F1_9POAL</name>
<dbReference type="GO" id="GO:0030125">
    <property type="term" value="C:clathrin vesicle coat"/>
    <property type="evidence" value="ECO:0007669"/>
    <property type="project" value="TreeGrafter"/>
</dbReference>
<dbReference type="EMBL" id="JAMQYH010000005">
    <property type="protein sequence ID" value="KAJ1686527.1"/>
    <property type="molecule type" value="Genomic_DNA"/>
</dbReference>
<dbReference type="InterPro" id="IPR013809">
    <property type="entry name" value="ENTH"/>
</dbReference>
<evidence type="ECO:0000256" key="2">
    <source>
        <dbReference type="ARBA" id="ARBA00004555"/>
    </source>
</evidence>
<dbReference type="SMART" id="SM00273">
    <property type="entry name" value="ENTH"/>
    <property type="match status" value="1"/>
</dbReference>
<keyword evidence="3" id="KW-0333">Golgi apparatus</keyword>
<dbReference type="Gene3D" id="1.25.40.90">
    <property type="match status" value="1"/>
</dbReference>
<dbReference type="GO" id="GO:0005543">
    <property type="term" value="F:phospholipid binding"/>
    <property type="evidence" value="ECO:0007669"/>
    <property type="project" value="TreeGrafter"/>
</dbReference>
<keyword evidence="7" id="KW-1185">Reference proteome</keyword>
<dbReference type="InterPro" id="IPR008942">
    <property type="entry name" value="ENTH_VHS"/>
</dbReference>
<dbReference type="GO" id="GO:0005768">
    <property type="term" value="C:endosome"/>
    <property type="evidence" value="ECO:0007669"/>
    <property type="project" value="TreeGrafter"/>
</dbReference>
<dbReference type="Proteomes" id="UP001151287">
    <property type="component" value="Unassembled WGS sequence"/>
</dbReference>
<dbReference type="GO" id="GO:0005794">
    <property type="term" value="C:Golgi apparatus"/>
    <property type="evidence" value="ECO:0007669"/>
    <property type="project" value="UniProtKB-SubCell"/>
</dbReference>
<reference evidence="6" key="1">
    <citation type="journal article" date="2022" name="Cell">
        <title>Repeat-based holocentromeres influence genome architecture and karyotype evolution.</title>
        <authorList>
            <person name="Hofstatter P.G."/>
            <person name="Thangavel G."/>
            <person name="Lux T."/>
            <person name="Neumann P."/>
            <person name="Vondrak T."/>
            <person name="Novak P."/>
            <person name="Zhang M."/>
            <person name="Costa L."/>
            <person name="Castellani M."/>
            <person name="Scott A."/>
            <person name="Toegelov H."/>
            <person name="Fuchs J."/>
            <person name="Mata-Sucre Y."/>
            <person name="Dias Y."/>
            <person name="Vanzela A.L.L."/>
            <person name="Huettel B."/>
            <person name="Almeida C.C.S."/>
            <person name="Simkova H."/>
            <person name="Souza G."/>
            <person name="Pedrosa-Harand A."/>
            <person name="Macas J."/>
            <person name="Mayer K.F.X."/>
            <person name="Houben A."/>
            <person name="Marques A."/>
        </authorList>
    </citation>
    <scope>NUCLEOTIDE SEQUENCE</scope>
    <source>
        <strain evidence="6">RhyBre1mFocal</strain>
    </source>
</reference>
<dbReference type="CDD" id="cd03571">
    <property type="entry name" value="ENTH"/>
    <property type="match status" value="1"/>
</dbReference>
<evidence type="ECO:0000313" key="7">
    <source>
        <dbReference type="Proteomes" id="UP001151287"/>
    </source>
</evidence>
<dbReference type="AlphaFoldDB" id="A0A9Q0C3F1"/>
<proteinExistence type="predicted"/>
<dbReference type="GO" id="GO:0006897">
    <property type="term" value="P:endocytosis"/>
    <property type="evidence" value="ECO:0007669"/>
    <property type="project" value="TreeGrafter"/>
</dbReference>
<evidence type="ECO:0000313" key="6">
    <source>
        <dbReference type="EMBL" id="KAJ1686527.1"/>
    </source>
</evidence>
<dbReference type="OrthoDB" id="4033880at2759"/>
<dbReference type="PANTHER" id="PTHR12276:SF116">
    <property type="entry name" value="ENTH_VHS FAMILY PROTEIN"/>
    <property type="match status" value="1"/>
</dbReference>
<dbReference type="SUPFAM" id="SSF48464">
    <property type="entry name" value="ENTH/VHS domain"/>
    <property type="match status" value="1"/>
</dbReference>
<sequence length="230" mass="26833">MCFVMGTPIFDGLKQQASFYLKEKIRFARLVLTDVTPVQLLVEEVTSGNPWSPDAKTMGLISRSAFDCDEYIRIIHILHRRLSSFEWENWREAYNSLVLLEHLLTRGPESIAIEFQGENSIIEEMLALQYIDEKGFNWGLAVKNKAERVLKLLKGGTFLKEERERARRLAQGIKGFGSLNRYLTSTDNEPNIFRRCNSQYEKYTEEEREYPNQRDEEEIKLVSSNLLAER</sequence>
<evidence type="ECO:0000256" key="1">
    <source>
        <dbReference type="ARBA" id="ARBA00004132"/>
    </source>
</evidence>
<gene>
    <name evidence="6" type="ORF">LUZ63_017917</name>
</gene>
<dbReference type="PROSITE" id="PS50942">
    <property type="entry name" value="ENTH"/>
    <property type="match status" value="1"/>
</dbReference>
<feature type="domain" description="ENTH" evidence="5">
    <location>
        <begin position="30"/>
        <end position="163"/>
    </location>
</feature>
<comment type="subcellular location">
    <subcellularLocation>
        <location evidence="1">Cytoplasmic vesicle</location>
        <location evidence="1">Clathrin-coated vesicle</location>
    </subcellularLocation>
    <subcellularLocation>
        <location evidence="2">Golgi apparatus</location>
    </subcellularLocation>
</comment>
<dbReference type="GO" id="GO:0030276">
    <property type="term" value="F:clathrin binding"/>
    <property type="evidence" value="ECO:0007669"/>
    <property type="project" value="TreeGrafter"/>
</dbReference>
<protein>
    <recommendedName>
        <fullName evidence="5">ENTH domain-containing protein</fullName>
    </recommendedName>
</protein>
<organism evidence="6 7">
    <name type="scientific">Rhynchospora breviuscula</name>
    <dbReference type="NCBI Taxonomy" id="2022672"/>
    <lineage>
        <taxon>Eukaryota</taxon>
        <taxon>Viridiplantae</taxon>
        <taxon>Streptophyta</taxon>
        <taxon>Embryophyta</taxon>
        <taxon>Tracheophyta</taxon>
        <taxon>Spermatophyta</taxon>
        <taxon>Magnoliopsida</taxon>
        <taxon>Liliopsida</taxon>
        <taxon>Poales</taxon>
        <taxon>Cyperaceae</taxon>
        <taxon>Cyperoideae</taxon>
        <taxon>Rhynchosporeae</taxon>
        <taxon>Rhynchospora</taxon>
    </lineage>
</organism>
<evidence type="ECO:0000259" key="5">
    <source>
        <dbReference type="PROSITE" id="PS50942"/>
    </source>
</evidence>
<evidence type="ECO:0000256" key="3">
    <source>
        <dbReference type="ARBA" id="ARBA00023034"/>
    </source>
</evidence>
<evidence type="ECO:0000256" key="4">
    <source>
        <dbReference type="ARBA" id="ARBA00023329"/>
    </source>
</evidence>
<comment type="caution">
    <text evidence="6">The sequence shown here is derived from an EMBL/GenBank/DDBJ whole genome shotgun (WGS) entry which is preliminary data.</text>
</comment>
<dbReference type="GO" id="GO:0005886">
    <property type="term" value="C:plasma membrane"/>
    <property type="evidence" value="ECO:0007669"/>
    <property type="project" value="TreeGrafter"/>
</dbReference>
<dbReference type="PANTHER" id="PTHR12276">
    <property type="entry name" value="EPSIN/ENT-RELATED"/>
    <property type="match status" value="1"/>
</dbReference>
<dbReference type="Pfam" id="PF01417">
    <property type="entry name" value="ENTH"/>
    <property type="match status" value="1"/>
</dbReference>
<accession>A0A9Q0C3F1</accession>
<keyword evidence="4" id="KW-0968">Cytoplasmic vesicle</keyword>